<evidence type="ECO:0000256" key="8">
    <source>
        <dbReference type="ARBA" id="ARBA00022882"/>
    </source>
</evidence>
<evidence type="ECO:0000256" key="1">
    <source>
        <dbReference type="ARBA" id="ARBA00004141"/>
    </source>
</evidence>
<feature type="domain" description="EF-hand" evidence="16">
    <location>
        <begin position="392"/>
        <end position="427"/>
    </location>
</feature>
<dbReference type="Proteomes" id="UP001642484">
    <property type="component" value="Unassembled WGS sequence"/>
</dbReference>
<evidence type="ECO:0000259" key="16">
    <source>
        <dbReference type="PROSITE" id="PS50222"/>
    </source>
</evidence>
<gene>
    <name evidence="17" type="ORF">CCMP2556_LOCUS46200</name>
</gene>
<dbReference type="SUPFAM" id="SSF81324">
    <property type="entry name" value="Voltage-gated potassium channels"/>
    <property type="match status" value="1"/>
</dbReference>
<evidence type="ECO:0000256" key="7">
    <source>
        <dbReference type="ARBA" id="ARBA00022837"/>
    </source>
</evidence>
<dbReference type="Pfam" id="PF00520">
    <property type="entry name" value="Ion_trans"/>
    <property type="match status" value="1"/>
</dbReference>
<feature type="transmembrane region" description="Helical" evidence="15">
    <location>
        <begin position="126"/>
        <end position="144"/>
    </location>
</feature>
<keyword evidence="5" id="KW-0107">Calcium channel</keyword>
<protein>
    <recommendedName>
        <fullName evidence="16">EF-hand domain-containing protein</fullName>
    </recommendedName>
</protein>
<evidence type="ECO:0000313" key="18">
    <source>
        <dbReference type="Proteomes" id="UP001642484"/>
    </source>
</evidence>
<dbReference type="InterPro" id="IPR011992">
    <property type="entry name" value="EF-hand-dom_pair"/>
</dbReference>
<dbReference type="CDD" id="cd00051">
    <property type="entry name" value="EFh"/>
    <property type="match status" value="1"/>
</dbReference>
<evidence type="ECO:0000313" key="17">
    <source>
        <dbReference type="EMBL" id="CAK9097279.1"/>
    </source>
</evidence>
<dbReference type="Pfam" id="PF13499">
    <property type="entry name" value="EF-hand_7"/>
    <property type="match status" value="1"/>
</dbReference>
<dbReference type="SUPFAM" id="SSF47473">
    <property type="entry name" value="EF-hand"/>
    <property type="match status" value="1"/>
</dbReference>
<keyword evidence="18" id="KW-1185">Reference proteome</keyword>
<feature type="transmembrane region" description="Helical" evidence="15">
    <location>
        <begin position="201"/>
        <end position="220"/>
    </location>
</feature>
<dbReference type="Gene3D" id="1.10.238.10">
    <property type="entry name" value="EF-hand"/>
    <property type="match status" value="1"/>
</dbReference>
<dbReference type="InterPro" id="IPR005821">
    <property type="entry name" value="Ion_trans_dom"/>
</dbReference>
<evidence type="ECO:0000256" key="5">
    <source>
        <dbReference type="ARBA" id="ARBA00022673"/>
    </source>
</evidence>
<keyword evidence="13" id="KW-0407">Ion channel</keyword>
<name>A0ABP0RAV1_9DINO</name>
<accession>A0ABP0RAV1</accession>
<keyword evidence="2" id="KW-0813">Transport</keyword>
<comment type="caution">
    <text evidence="17">The sequence shown here is derived from an EMBL/GenBank/DDBJ whole genome shotgun (WGS) entry which is preliminary data.</text>
</comment>
<keyword evidence="14" id="KW-0175">Coiled coil</keyword>
<dbReference type="PANTHER" id="PTHR45628:SF7">
    <property type="entry name" value="VOLTAGE-DEPENDENT CALCIUM CHANNEL TYPE A SUBUNIT ALPHA-1"/>
    <property type="match status" value="1"/>
</dbReference>
<keyword evidence="8" id="KW-0851">Voltage-gated channel</keyword>
<dbReference type="PROSITE" id="PS00018">
    <property type="entry name" value="EF_HAND_1"/>
    <property type="match status" value="2"/>
</dbReference>
<evidence type="ECO:0000256" key="2">
    <source>
        <dbReference type="ARBA" id="ARBA00022448"/>
    </source>
</evidence>
<reference evidence="17 18" key="1">
    <citation type="submission" date="2024-02" db="EMBL/GenBank/DDBJ databases">
        <authorList>
            <person name="Chen Y."/>
            <person name="Shah S."/>
            <person name="Dougan E. K."/>
            <person name="Thang M."/>
            <person name="Chan C."/>
        </authorList>
    </citation>
    <scope>NUCLEOTIDE SEQUENCE [LARGE SCALE GENOMIC DNA]</scope>
</reference>
<feature type="transmembrane region" description="Helical" evidence="15">
    <location>
        <begin position="300"/>
        <end position="324"/>
    </location>
</feature>
<feature type="transmembrane region" description="Helical" evidence="15">
    <location>
        <begin position="164"/>
        <end position="181"/>
    </location>
</feature>
<keyword evidence="12" id="KW-0325">Glycoprotein</keyword>
<keyword evidence="4" id="KW-0109">Calcium transport</keyword>
<dbReference type="InterPro" id="IPR027359">
    <property type="entry name" value="Volt_channel_dom_sf"/>
</dbReference>
<feature type="transmembrane region" description="Helical" evidence="15">
    <location>
        <begin position="85"/>
        <end position="106"/>
    </location>
</feature>
<evidence type="ECO:0000256" key="15">
    <source>
        <dbReference type="SAM" id="Phobius"/>
    </source>
</evidence>
<dbReference type="InterPro" id="IPR002048">
    <property type="entry name" value="EF_hand_dom"/>
</dbReference>
<feature type="coiled-coil region" evidence="14">
    <location>
        <begin position="333"/>
        <end position="360"/>
    </location>
</feature>
<dbReference type="PANTHER" id="PTHR45628">
    <property type="entry name" value="VOLTAGE-DEPENDENT CALCIUM CHANNEL TYPE A SUBUNIT ALPHA-1"/>
    <property type="match status" value="1"/>
</dbReference>
<keyword evidence="11 15" id="KW-0472">Membrane</keyword>
<keyword evidence="7" id="KW-0106">Calcium</keyword>
<proteinExistence type="predicted"/>
<evidence type="ECO:0000256" key="3">
    <source>
        <dbReference type="ARBA" id="ARBA00022553"/>
    </source>
</evidence>
<sequence>KHHPVLFLLTGHTSSMRSTEVEEQGRSHAKRAETFSEKCQRLQGSFKDWVVAPYVIEDEGEDGRCSEEDVSQLMQPQEKPLVHRLVNSNGFEACSMMSIILCMFFLGADAACFKDCSDATKVFYDVMNQFFVFMFLLEWILRVLKDGKRYFIPVKAEHVLDTGIVWICGILLGWIIPLAAADGQKSPIAQSLNVLRSMRTLRFFAFLKNFETFKMLLAGFLRTQATLAACVILLAMVDLMFGIIALELIGRFEPWGLAERGSAAWSFQNGLIQSCMGMTRFIFFDNALDMMQELMERQPYIWIFCFLHMAISAYVILNLVTAVICEKAQSMTQDNLAERAKELQEEERRTLQELRSLFLKLDADGSGQVTMEEFDAAFKVPEIRNKFLLLGFDEDEAKHLFKVLDADGEGALSVSEFTKGMAEVKGEATAKGMLIAKKKAEQLEKLVLKILPQDDSVEGAGTFDTADLPAIGGEKDRLAVEEAEPERVGELLETQMRDFEKAAHMRIDEIERQCKVAKSAATDLEELVSRLRRRKDRL</sequence>
<evidence type="ECO:0000256" key="14">
    <source>
        <dbReference type="SAM" id="Coils"/>
    </source>
</evidence>
<dbReference type="PROSITE" id="PS50222">
    <property type="entry name" value="EF_HAND_2"/>
    <property type="match status" value="2"/>
</dbReference>
<feature type="domain" description="EF-hand" evidence="16">
    <location>
        <begin position="349"/>
        <end position="384"/>
    </location>
</feature>
<comment type="subcellular location">
    <subcellularLocation>
        <location evidence="1">Membrane</location>
        <topology evidence="1">Multi-pass membrane protein</topology>
    </subcellularLocation>
</comment>
<feature type="non-terminal residue" evidence="17">
    <location>
        <position position="1"/>
    </location>
</feature>
<evidence type="ECO:0000256" key="9">
    <source>
        <dbReference type="ARBA" id="ARBA00022989"/>
    </source>
</evidence>
<evidence type="ECO:0000256" key="12">
    <source>
        <dbReference type="ARBA" id="ARBA00023180"/>
    </source>
</evidence>
<feature type="transmembrane region" description="Helical" evidence="15">
    <location>
        <begin position="227"/>
        <end position="250"/>
    </location>
</feature>
<keyword evidence="3" id="KW-0597">Phosphoprotein</keyword>
<evidence type="ECO:0000256" key="13">
    <source>
        <dbReference type="ARBA" id="ARBA00023303"/>
    </source>
</evidence>
<keyword evidence="6 15" id="KW-0812">Transmembrane</keyword>
<dbReference type="InterPro" id="IPR018247">
    <property type="entry name" value="EF_Hand_1_Ca_BS"/>
</dbReference>
<organism evidence="17 18">
    <name type="scientific">Durusdinium trenchii</name>
    <dbReference type="NCBI Taxonomy" id="1381693"/>
    <lineage>
        <taxon>Eukaryota</taxon>
        <taxon>Sar</taxon>
        <taxon>Alveolata</taxon>
        <taxon>Dinophyceae</taxon>
        <taxon>Suessiales</taxon>
        <taxon>Symbiodiniaceae</taxon>
        <taxon>Durusdinium</taxon>
    </lineage>
</organism>
<evidence type="ECO:0000256" key="4">
    <source>
        <dbReference type="ARBA" id="ARBA00022568"/>
    </source>
</evidence>
<dbReference type="Gene3D" id="1.10.287.70">
    <property type="match status" value="1"/>
</dbReference>
<dbReference type="EMBL" id="CAXAMN010025706">
    <property type="protein sequence ID" value="CAK9097279.1"/>
    <property type="molecule type" value="Genomic_DNA"/>
</dbReference>
<evidence type="ECO:0000256" key="10">
    <source>
        <dbReference type="ARBA" id="ARBA00023065"/>
    </source>
</evidence>
<evidence type="ECO:0000256" key="11">
    <source>
        <dbReference type="ARBA" id="ARBA00023136"/>
    </source>
</evidence>
<evidence type="ECO:0000256" key="6">
    <source>
        <dbReference type="ARBA" id="ARBA00022692"/>
    </source>
</evidence>
<dbReference type="InterPro" id="IPR050599">
    <property type="entry name" value="VDCC_alpha-1_subunit"/>
</dbReference>
<feature type="coiled-coil region" evidence="14">
    <location>
        <begin position="507"/>
        <end position="534"/>
    </location>
</feature>
<dbReference type="Gene3D" id="1.20.120.350">
    <property type="entry name" value="Voltage-gated potassium channels. Chain C"/>
    <property type="match status" value="1"/>
</dbReference>
<dbReference type="SMART" id="SM00054">
    <property type="entry name" value="EFh"/>
    <property type="match status" value="2"/>
</dbReference>
<keyword evidence="9 15" id="KW-1133">Transmembrane helix</keyword>
<keyword evidence="10" id="KW-0406">Ion transport</keyword>